<proteinExistence type="predicted"/>
<dbReference type="RefSeq" id="WP_071960709.1">
    <property type="nucleotide sequence ID" value="NZ_CP018025.1"/>
</dbReference>
<evidence type="ECO:0000313" key="2">
    <source>
        <dbReference type="Proteomes" id="UP000182101"/>
    </source>
</evidence>
<dbReference type="EMBL" id="CP018025">
    <property type="protein sequence ID" value="APD92099.1"/>
    <property type="molecule type" value="Genomic_DNA"/>
</dbReference>
<gene>
    <name evidence="1" type="ORF">BM524_19455</name>
</gene>
<name>A0AAC9JDR3_9ALTE</name>
<protein>
    <submittedName>
        <fullName evidence="1">Uncharacterized protein</fullName>
    </submittedName>
</protein>
<dbReference type="AlphaFoldDB" id="A0AAC9JDR3"/>
<organism evidence="1 2">
    <name type="scientific">Alteromonas mediterranea</name>
    <dbReference type="NCBI Taxonomy" id="314275"/>
    <lineage>
        <taxon>Bacteria</taxon>
        <taxon>Pseudomonadati</taxon>
        <taxon>Pseudomonadota</taxon>
        <taxon>Gammaproteobacteria</taxon>
        <taxon>Alteromonadales</taxon>
        <taxon>Alteromonadaceae</taxon>
        <taxon>Alteromonas/Salinimonas group</taxon>
        <taxon>Alteromonas</taxon>
    </lineage>
</organism>
<evidence type="ECO:0000313" key="1">
    <source>
        <dbReference type="EMBL" id="APD92099.1"/>
    </source>
</evidence>
<sequence length="142" mass="16184">MNYFRQLKTGDKTFSIEHGIVEVLFVEERDQTLFVTCQTPAECDSEQTTFDAIEGELRALTWVDKLPHLKHCYVDSTLADAVQMVVNKAKLHETSLTNIEEVREYLTNSIRVCGHVWITGERALELIVAYVENKPIKDVAAL</sequence>
<reference evidence="1 2" key="1">
    <citation type="submission" date="2016-11" db="EMBL/GenBank/DDBJ databases">
        <title>Networking in microbes: conjugative elements and plasmids in the genus Alteromonas.</title>
        <authorList>
            <person name="Lopez-Perez M."/>
            <person name="Ramon-Marco N."/>
            <person name="Rodriguez-Valera F."/>
        </authorList>
    </citation>
    <scope>NUCLEOTIDE SEQUENCE [LARGE SCALE GENOMIC DNA]</scope>
    <source>
        <strain evidence="1 2">CP48</strain>
        <plasmid evidence="2">pamcp48-600</plasmid>
    </source>
</reference>
<keyword evidence="1" id="KW-0614">Plasmid</keyword>
<geneLocation type="plasmid" evidence="2">
    <name>pamcp48-600</name>
</geneLocation>
<dbReference type="Proteomes" id="UP000182101">
    <property type="component" value="Plasmid pAMCP48-600"/>
</dbReference>
<accession>A0AAC9JDR3</accession>